<accession>A0A1I8BEM3</accession>
<reference evidence="3" key="1">
    <citation type="submission" date="2016-11" db="UniProtKB">
        <authorList>
            <consortium name="WormBaseParasite"/>
        </authorList>
    </citation>
    <scope>IDENTIFICATION</scope>
</reference>
<dbReference type="Proteomes" id="UP000095281">
    <property type="component" value="Unplaced"/>
</dbReference>
<dbReference type="AlphaFoldDB" id="A0A1I8BEM3"/>
<name>A0A1I8BEM3_MELHA</name>
<evidence type="ECO:0000313" key="3">
    <source>
        <dbReference type="WBParaSite" id="MhA1_Contig20.frz3.gene33"/>
    </source>
</evidence>
<keyword evidence="2" id="KW-1185">Reference proteome</keyword>
<evidence type="ECO:0000313" key="2">
    <source>
        <dbReference type="Proteomes" id="UP000095281"/>
    </source>
</evidence>
<evidence type="ECO:0000256" key="1">
    <source>
        <dbReference type="SAM" id="MobiDB-lite"/>
    </source>
</evidence>
<sequence>MPFRTITSTQGEVCLFPEAMSTRLCKRIGNIFGEKLSMTETSESVRGDIDSRASQLSVSPCYQPVAGSTTTLLNPSAAATSRPSPRPPYSGRMENGRH</sequence>
<proteinExistence type="predicted"/>
<feature type="region of interest" description="Disordered" evidence="1">
    <location>
        <begin position="72"/>
        <end position="98"/>
    </location>
</feature>
<dbReference type="WBParaSite" id="MhA1_Contig20.frz3.gene33">
    <property type="protein sequence ID" value="MhA1_Contig20.frz3.gene33"/>
    <property type="gene ID" value="MhA1_Contig20.frz3.gene33"/>
</dbReference>
<protein>
    <submittedName>
        <fullName evidence="3">Uncharacterized protein</fullName>
    </submittedName>
</protein>
<organism evidence="2 3">
    <name type="scientific">Meloidogyne hapla</name>
    <name type="common">Root-knot nematode worm</name>
    <dbReference type="NCBI Taxonomy" id="6305"/>
    <lineage>
        <taxon>Eukaryota</taxon>
        <taxon>Metazoa</taxon>
        <taxon>Ecdysozoa</taxon>
        <taxon>Nematoda</taxon>
        <taxon>Chromadorea</taxon>
        <taxon>Rhabditida</taxon>
        <taxon>Tylenchina</taxon>
        <taxon>Tylenchomorpha</taxon>
        <taxon>Tylenchoidea</taxon>
        <taxon>Meloidogynidae</taxon>
        <taxon>Meloidogyninae</taxon>
        <taxon>Meloidogyne</taxon>
    </lineage>
</organism>